<dbReference type="PANTHER" id="PTHR30204">
    <property type="entry name" value="REDOX-CYCLING DRUG-SENSING TRANSCRIPTIONAL ACTIVATOR SOXR"/>
    <property type="match status" value="1"/>
</dbReference>
<dbReference type="Gene3D" id="1.10.1660.10">
    <property type="match status" value="1"/>
</dbReference>
<evidence type="ECO:0000313" key="7">
    <source>
        <dbReference type="Proteomes" id="UP000254572"/>
    </source>
</evidence>
<dbReference type="InterPro" id="IPR000551">
    <property type="entry name" value="MerR-type_HTH_dom"/>
</dbReference>
<keyword evidence="2" id="KW-0805">Transcription regulation</keyword>
<evidence type="ECO:0000313" key="6">
    <source>
        <dbReference type="EMBL" id="SUX23951.1"/>
    </source>
</evidence>
<accession>A0A381EA96</accession>
<dbReference type="SUPFAM" id="SSF46955">
    <property type="entry name" value="Putative DNA-binding domain"/>
    <property type="match status" value="1"/>
</dbReference>
<reference evidence="6 7" key="1">
    <citation type="submission" date="2018-06" db="EMBL/GenBank/DDBJ databases">
        <authorList>
            <consortium name="Pathogen Informatics"/>
            <person name="Doyle S."/>
        </authorList>
    </citation>
    <scope>NUCLEOTIDE SEQUENCE [LARGE SCALE GENOMIC DNA]</scope>
    <source>
        <strain evidence="6 7">NCTC13294</strain>
    </source>
</reference>
<evidence type="ECO:0000256" key="1">
    <source>
        <dbReference type="ARBA" id="ARBA00022491"/>
    </source>
</evidence>
<evidence type="ECO:0000256" key="2">
    <source>
        <dbReference type="ARBA" id="ARBA00023015"/>
    </source>
</evidence>
<dbReference type="Proteomes" id="UP000254572">
    <property type="component" value="Unassembled WGS sequence"/>
</dbReference>
<dbReference type="PROSITE" id="PS00552">
    <property type="entry name" value="HTH_MERR_1"/>
    <property type="match status" value="1"/>
</dbReference>
<evidence type="ECO:0000256" key="3">
    <source>
        <dbReference type="ARBA" id="ARBA00023125"/>
    </source>
</evidence>
<dbReference type="InterPro" id="IPR047057">
    <property type="entry name" value="MerR_fam"/>
</dbReference>
<dbReference type="EMBL" id="UFUW01000001">
    <property type="protein sequence ID" value="SUX23951.1"/>
    <property type="molecule type" value="Genomic_DNA"/>
</dbReference>
<sequence>MKIGELAQRTQVSVRMLRFYESLGLLTPTRNAAGYRLYDEEDMAQVAKIRLLQQAGLALKDIARLHDCLHDRPQAFCPALRDKLRACQAETATRITLLQETQTLLARLLREEDAKIK</sequence>
<evidence type="ECO:0000259" key="5">
    <source>
        <dbReference type="PROSITE" id="PS50937"/>
    </source>
</evidence>
<keyword evidence="4" id="KW-0804">Transcription</keyword>
<keyword evidence="1" id="KW-0678">Repressor</keyword>
<dbReference type="PANTHER" id="PTHR30204:SF69">
    <property type="entry name" value="MERR-FAMILY TRANSCRIPTIONAL REGULATOR"/>
    <property type="match status" value="1"/>
</dbReference>
<proteinExistence type="predicted"/>
<dbReference type="OrthoDB" id="9808480at2"/>
<dbReference type="InterPro" id="IPR009061">
    <property type="entry name" value="DNA-bd_dom_put_sf"/>
</dbReference>
<dbReference type="Pfam" id="PF13411">
    <property type="entry name" value="MerR_1"/>
    <property type="match status" value="1"/>
</dbReference>
<dbReference type="SMART" id="SM00422">
    <property type="entry name" value="HTH_MERR"/>
    <property type="match status" value="1"/>
</dbReference>
<dbReference type="PROSITE" id="PS50937">
    <property type="entry name" value="HTH_MERR_2"/>
    <property type="match status" value="1"/>
</dbReference>
<evidence type="ECO:0000256" key="4">
    <source>
        <dbReference type="ARBA" id="ARBA00023163"/>
    </source>
</evidence>
<dbReference type="GO" id="GO:0003700">
    <property type="term" value="F:DNA-binding transcription factor activity"/>
    <property type="evidence" value="ECO:0007669"/>
    <property type="project" value="InterPro"/>
</dbReference>
<protein>
    <submittedName>
        <fullName evidence="6">Mercuric resistance operon regulatory protein</fullName>
    </submittedName>
</protein>
<keyword evidence="7" id="KW-1185">Reference proteome</keyword>
<keyword evidence="3" id="KW-0238">DNA-binding</keyword>
<organism evidence="6 7">
    <name type="scientific">Cardiobacterium valvarum</name>
    <dbReference type="NCBI Taxonomy" id="194702"/>
    <lineage>
        <taxon>Bacteria</taxon>
        <taxon>Pseudomonadati</taxon>
        <taxon>Pseudomonadota</taxon>
        <taxon>Gammaproteobacteria</taxon>
        <taxon>Cardiobacteriales</taxon>
        <taxon>Cardiobacteriaceae</taxon>
        <taxon>Cardiobacterium</taxon>
    </lineage>
</organism>
<dbReference type="RefSeq" id="WP_115611864.1">
    <property type="nucleotide sequence ID" value="NZ_UFUW01000001.1"/>
</dbReference>
<name>A0A381EA96_9GAMM</name>
<dbReference type="GO" id="GO:0003677">
    <property type="term" value="F:DNA binding"/>
    <property type="evidence" value="ECO:0007669"/>
    <property type="project" value="UniProtKB-KW"/>
</dbReference>
<dbReference type="AlphaFoldDB" id="A0A381EA96"/>
<feature type="domain" description="HTH merR-type" evidence="5">
    <location>
        <begin position="1"/>
        <end position="68"/>
    </location>
</feature>
<dbReference type="PRINTS" id="PR00040">
    <property type="entry name" value="HTHMERR"/>
</dbReference>
<gene>
    <name evidence="6" type="primary">merR1_2</name>
    <name evidence="6" type="ORF">NCTC13294_01631</name>
</gene>